<evidence type="ECO:0000313" key="1">
    <source>
        <dbReference type="EMBL" id="MCW0344307.1"/>
    </source>
</evidence>
<dbReference type="AlphaFoldDB" id="A0AAJ1FQA5"/>
<dbReference type="EMBL" id="JANFVX010000008">
    <property type="protein sequence ID" value="MCW0344307.1"/>
    <property type="molecule type" value="Genomic_DNA"/>
</dbReference>
<accession>A0AAJ1FQA5</accession>
<name>A0AAJ1FQA5_PANAN</name>
<dbReference type="Proteomes" id="UP001208888">
    <property type="component" value="Unassembled WGS sequence"/>
</dbReference>
<protein>
    <submittedName>
        <fullName evidence="1">Uncharacterized protein</fullName>
    </submittedName>
</protein>
<proteinExistence type="predicted"/>
<evidence type="ECO:0000313" key="2">
    <source>
        <dbReference type="Proteomes" id="UP001208888"/>
    </source>
</evidence>
<comment type="caution">
    <text evidence="1">The sequence shown here is derived from an EMBL/GenBank/DDBJ whole genome shotgun (WGS) entry which is preliminary data.</text>
</comment>
<organism evidence="1 2">
    <name type="scientific">Pantoea ananas</name>
    <name type="common">Erwinia uredovora</name>
    <dbReference type="NCBI Taxonomy" id="553"/>
    <lineage>
        <taxon>Bacteria</taxon>
        <taxon>Pseudomonadati</taxon>
        <taxon>Pseudomonadota</taxon>
        <taxon>Gammaproteobacteria</taxon>
        <taxon>Enterobacterales</taxon>
        <taxon>Erwiniaceae</taxon>
        <taxon>Pantoea</taxon>
    </lineage>
</organism>
<sequence length="92" mass="10411">MAQVTDNRGKMRPGSDAWRKRVTLIQAVHKTQNLTGQPALTREDELCRTQVVDQRHLFAAEQLLDVNQNQHAVAECTQTGKVLGRHCHGKLR</sequence>
<gene>
    <name evidence="1" type="ORF">NB703_002400</name>
</gene>
<reference evidence="1" key="1">
    <citation type="submission" date="2022-06" db="EMBL/GenBank/DDBJ databases">
        <title>Dynamics of rice microbiomes reveals core vertical transmitted seed endophytes.</title>
        <authorList>
            <person name="Liao K."/>
            <person name="Zhang X."/>
        </authorList>
    </citation>
    <scope>NUCLEOTIDE SEQUENCE</scope>
    <source>
        <strain evidence="1">JT1-17</strain>
    </source>
</reference>